<accession>X8IPM7</accession>
<dbReference type="EMBL" id="JALU01000027">
    <property type="protein sequence ID" value="EUC51567.1"/>
    <property type="molecule type" value="Genomic_DNA"/>
</dbReference>
<comment type="caution">
    <text evidence="3">The sequence shown here is derived from an EMBL/GenBank/DDBJ whole genome shotgun (WGS) entry which is preliminary data.</text>
</comment>
<dbReference type="PROSITE" id="PS50994">
    <property type="entry name" value="INTEGRASE"/>
    <property type="match status" value="1"/>
</dbReference>
<evidence type="ECO:0000313" key="3">
    <source>
        <dbReference type="EMBL" id="EUC51567.1"/>
    </source>
</evidence>
<dbReference type="InterPro" id="IPR036397">
    <property type="entry name" value="RNaseH_sf"/>
</dbReference>
<dbReference type="InterPro" id="IPR001584">
    <property type="entry name" value="Integrase_cat-core"/>
</dbReference>
<dbReference type="NCBIfam" id="NF033563">
    <property type="entry name" value="transpos_IS30"/>
    <property type="match status" value="1"/>
</dbReference>
<feature type="region of interest" description="Disordered" evidence="1">
    <location>
        <begin position="1"/>
        <end position="57"/>
    </location>
</feature>
<feature type="compositionally biased region" description="Basic residues" evidence="1">
    <location>
        <begin position="19"/>
        <end position="30"/>
    </location>
</feature>
<dbReference type="GO" id="GO:0015074">
    <property type="term" value="P:DNA integration"/>
    <property type="evidence" value="ECO:0007669"/>
    <property type="project" value="InterPro"/>
</dbReference>
<dbReference type="Proteomes" id="UP000022645">
    <property type="component" value="Unassembled WGS sequence"/>
</dbReference>
<dbReference type="SUPFAM" id="SSF53098">
    <property type="entry name" value="Ribonuclease H-like"/>
    <property type="match status" value="1"/>
</dbReference>
<dbReference type="GO" id="GO:0004803">
    <property type="term" value="F:transposase activity"/>
    <property type="evidence" value="ECO:0007669"/>
    <property type="project" value="TreeGrafter"/>
</dbReference>
<dbReference type="InterPro" id="IPR012337">
    <property type="entry name" value="RNaseH-like_sf"/>
</dbReference>
<dbReference type="InterPro" id="IPR051917">
    <property type="entry name" value="Transposase-Integrase"/>
</dbReference>
<name>X8IPM7_9FIRM</name>
<dbReference type="GO" id="GO:0003676">
    <property type="term" value="F:nucleic acid binding"/>
    <property type="evidence" value="ECO:0007669"/>
    <property type="project" value="InterPro"/>
</dbReference>
<protein>
    <submittedName>
        <fullName evidence="3">Integrase core domain protein</fullName>
    </submittedName>
</protein>
<gene>
    <name evidence="3" type="ORF">HMPREF0581_1003</name>
</gene>
<dbReference type="GO" id="GO:0005829">
    <property type="term" value="C:cytosol"/>
    <property type="evidence" value="ECO:0007669"/>
    <property type="project" value="TreeGrafter"/>
</dbReference>
<dbReference type="InterPro" id="IPR053392">
    <property type="entry name" value="Transposase_IS30-like"/>
</dbReference>
<sequence>MFDTKDERKSRGNRDAIRKLRHRGKTRHTKEHTEKRGKIVISNNLSERPAEADSRSRIGDWEDNTVAGKKNGPCLVTLADRKSRFLLCMKAEKKTAALVSEVMIKCLKEQPLFSITPDRGKEFAKHAETSVALNNVQFYFPQPHQPWQRGTNENTNGLIHEYFPKGTDLSKYSDEYIQSKVDELNRRPRKCLGYLTSYEVYYSTSLHLT</sequence>
<dbReference type="PANTHER" id="PTHR10948:SF23">
    <property type="entry name" value="TRANSPOSASE INSI FOR INSERTION SEQUENCE ELEMENT IS30A-RELATED"/>
    <property type="match status" value="1"/>
</dbReference>
<proteinExistence type="predicted"/>
<dbReference type="AlphaFoldDB" id="X8IPM7"/>
<feature type="compositionally biased region" description="Basic and acidic residues" evidence="1">
    <location>
        <begin position="48"/>
        <end position="57"/>
    </location>
</feature>
<feature type="domain" description="Integrase catalytic" evidence="2">
    <location>
        <begin position="45"/>
        <end position="205"/>
    </location>
</feature>
<dbReference type="PANTHER" id="PTHR10948">
    <property type="entry name" value="TRANSPOSASE"/>
    <property type="match status" value="1"/>
</dbReference>
<evidence type="ECO:0000256" key="1">
    <source>
        <dbReference type="SAM" id="MobiDB-lite"/>
    </source>
</evidence>
<evidence type="ECO:0000313" key="4">
    <source>
        <dbReference type="Proteomes" id="UP000022645"/>
    </source>
</evidence>
<dbReference type="GO" id="GO:0032196">
    <property type="term" value="P:transposition"/>
    <property type="evidence" value="ECO:0007669"/>
    <property type="project" value="TreeGrafter"/>
</dbReference>
<dbReference type="Gene3D" id="3.30.420.10">
    <property type="entry name" value="Ribonuclease H-like superfamily/Ribonuclease H"/>
    <property type="match status" value="1"/>
</dbReference>
<reference evidence="3 4" key="1">
    <citation type="submission" date="2014-01" db="EMBL/GenBank/DDBJ databases">
        <authorList>
            <person name="Durkin A.S."/>
            <person name="McCorrison J."/>
            <person name="Torralba M."/>
            <person name="Gillis M."/>
            <person name="Haft D.H."/>
            <person name="Methe B."/>
            <person name="Sutton G."/>
            <person name="Nelson K.E."/>
        </authorList>
    </citation>
    <scope>NUCLEOTIDE SEQUENCE [LARGE SCALE GENOMIC DNA]</scope>
    <source>
        <strain evidence="3 4">ATCC 33093</strain>
    </source>
</reference>
<organism evidence="3 4">
    <name type="scientific">Mogibacterium timidum ATCC 33093</name>
    <dbReference type="NCBI Taxonomy" id="1401079"/>
    <lineage>
        <taxon>Bacteria</taxon>
        <taxon>Bacillati</taxon>
        <taxon>Bacillota</taxon>
        <taxon>Clostridia</taxon>
        <taxon>Peptostreptococcales</taxon>
        <taxon>Anaerovoracaceae</taxon>
        <taxon>Mogibacterium</taxon>
    </lineage>
</organism>
<feature type="compositionally biased region" description="Basic and acidic residues" evidence="1">
    <location>
        <begin position="1"/>
        <end position="18"/>
    </location>
</feature>
<dbReference type="PATRIC" id="fig|1401079.3.peg.1503"/>
<evidence type="ECO:0000259" key="2">
    <source>
        <dbReference type="PROSITE" id="PS50994"/>
    </source>
</evidence>